<dbReference type="PANTHER" id="PTHR33055">
    <property type="entry name" value="TRANSPOSASE FOR INSERTION SEQUENCE ELEMENT IS1111A"/>
    <property type="match status" value="1"/>
</dbReference>
<evidence type="ECO:0000313" key="2">
    <source>
        <dbReference type="EMBL" id="MFC3971009.1"/>
    </source>
</evidence>
<evidence type="ECO:0000313" key="3">
    <source>
        <dbReference type="Proteomes" id="UP001595697"/>
    </source>
</evidence>
<protein>
    <submittedName>
        <fullName evidence="2">Transposase</fullName>
    </submittedName>
</protein>
<accession>A0ABV8EFL5</accession>
<evidence type="ECO:0000259" key="1">
    <source>
        <dbReference type="Pfam" id="PF01548"/>
    </source>
</evidence>
<keyword evidence="3" id="KW-1185">Reference proteome</keyword>
<feature type="domain" description="Transposase IS110-like N-terminal" evidence="1">
    <location>
        <begin position="14"/>
        <end position="161"/>
    </location>
</feature>
<comment type="caution">
    <text evidence="2">The sequence shown here is derived from an EMBL/GenBank/DDBJ whole genome shotgun (WGS) entry which is preliminary data.</text>
</comment>
<dbReference type="InterPro" id="IPR047650">
    <property type="entry name" value="Transpos_IS110"/>
</dbReference>
<name>A0ABV8EFL5_9HYPH</name>
<dbReference type="RefSeq" id="WP_377307396.1">
    <property type="nucleotide sequence ID" value="NZ_JBHSBD010000143.1"/>
</dbReference>
<dbReference type="InterPro" id="IPR002525">
    <property type="entry name" value="Transp_IS110-like_N"/>
</dbReference>
<sequence length="168" mass="19201">MAKVEHTSDACVLVGIDISKHRHEVLIAAPGKTRRRRLTITNNTDDFQRLIGILREYNMQVRIGFEATGNYHRVLMYHLDVAGFDLKLVSSVALARTREALHKSWDKNDPKDAQVILHMLQIGAVQIFQDPMVAGTNDIQELSRTHDAVSRAKTELWHRILTHDLPLY</sequence>
<dbReference type="EMBL" id="JBHSBD010000143">
    <property type="protein sequence ID" value="MFC3971009.1"/>
    <property type="molecule type" value="Genomic_DNA"/>
</dbReference>
<feature type="non-terminal residue" evidence="2">
    <location>
        <position position="168"/>
    </location>
</feature>
<dbReference type="Pfam" id="PF01548">
    <property type="entry name" value="DEDD_Tnp_IS110"/>
    <property type="match status" value="1"/>
</dbReference>
<reference evidence="3" key="1">
    <citation type="journal article" date="2019" name="Int. J. Syst. Evol. Microbiol.">
        <title>The Global Catalogue of Microorganisms (GCM) 10K type strain sequencing project: providing services to taxonomists for standard genome sequencing and annotation.</title>
        <authorList>
            <consortium name="The Broad Institute Genomics Platform"/>
            <consortium name="The Broad Institute Genome Sequencing Center for Infectious Disease"/>
            <person name="Wu L."/>
            <person name="Ma J."/>
        </authorList>
    </citation>
    <scope>NUCLEOTIDE SEQUENCE [LARGE SCALE GENOMIC DNA]</scope>
    <source>
        <strain evidence="3">TBRC 5781</strain>
    </source>
</reference>
<gene>
    <name evidence="2" type="ORF">ACFOVS_23365</name>
</gene>
<organism evidence="2 3">
    <name type="scientific">Rhizobium lemnae</name>
    <dbReference type="NCBI Taxonomy" id="1214924"/>
    <lineage>
        <taxon>Bacteria</taxon>
        <taxon>Pseudomonadati</taxon>
        <taxon>Pseudomonadota</taxon>
        <taxon>Alphaproteobacteria</taxon>
        <taxon>Hyphomicrobiales</taxon>
        <taxon>Rhizobiaceae</taxon>
        <taxon>Rhizobium/Agrobacterium group</taxon>
        <taxon>Rhizobium</taxon>
    </lineage>
</organism>
<dbReference type="PANTHER" id="PTHR33055:SF17">
    <property type="entry name" value="THIRD ORF IN TRANSPOSON ISC1491"/>
    <property type="match status" value="1"/>
</dbReference>
<proteinExistence type="predicted"/>
<dbReference type="Proteomes" id="UP001595697">
    <property type="component" value="Unassembled WGS sequence"/>
</dbReference>